<dbReference type="Proteomes" id="UP001232750">
    <property type="component" value="Unassembled WGS sequence"/>
</dbReference>
<name>A0ABT7DQ27_9ACTN</name>
<dbReference type="RefSeq" id="WP_283833002.1">
    <property type="nucleotide sequence ID" value="NZ_JASJEU010000024.1"/>
</dbReference>
<gene>
    <name evidence="1" type="ORF">QNJ86_12650</name>
</gene>
<keyword evidence="2" id="KW-1185">Reference proteome</keyword>
<reference evidence="1 2" key="1">
    <citation type="submission" date="2023-05" db="EMBL/GenBank/DDBJ databases">
        <title>Gordonibacter KGMB12511T sp. nov., isolated from faeces of healthy Korean.</title>
        <authorList>
            <person name="Kim H.S."/>
            <person name="Kim J.-S."/>
            <person name="Suh M.K."/>
            <person name="Eom M.K."/>
            <person name="Do H.E."/>
            <person name="Lee J.-S."/>
        </authorList>
    </citation>
    <scope>NUCLEOTIDE SEQUENCE [LARGE SCALE GENOMIC DNA]</scope>
    <source>
        <strain evidence="1 2">KGMB12511</strain>
    </source>
</reference>
<comment type="caution">
    <text evidence="1">The sequence shown here is derived from an EMBL/GenBank/DDBJ whole genome shotgun (WGS) entry which is preliminary data.</text>
</comment>
<organism evidence="1 2">
    <name type="scientific">Gordonibacter faecis</name>
    <dbReference type="NCBI Taxonomy" id="3047475"/>
    <lineage>
        <taxon>Bacteria</taxon>
        <taxon>Bacillati</taxon>
        <taxon>Actinomycetota</taxon>
        <taxon>Coriobacteriia</taxon>
        <taxon>Eggerthellales</taxon>
        <taxon>Eggerthellaceae</taxon>
        <taxon>Gordonibacter</taxon>
    </lineage>
</organism>
<accession>A0ABT7DQ27</accession>
<evidence type="ECO:0000313" key="2">
    <source>
        <dbReference type="Proteomes" id="UP001232750"/>
    </source>
</evidence>
<dbReference type="EMBL" id="JASJEU010000024">
    <property type="protein sequence ID" value="MDJ1651654.1"/>
    <property type="molecule type" value="Genomic_DNA"/>
</dbReference>
<protein>
    <submittedName>
        <fullName evidence="1">Uncharacterized protein</fullName>
    </submittedName>
</protein>
<sequence length="102" mass="11150">MSNTKNVELKGAGEYGLDSHLYESLTDEVLEEYLYIADENFLNGFIAGMNFFLVPKGAETHGTNVCDYFSNALRNVNEAKSKSKSGSSFEILGAVGSILGWN</sequence>
<evidence type="ECO:0000313" key="1">
    <source>
        <dbReference type="EMBL" id="MDJ1651654.1"/>
    </source>
</evidence>
<proteinExistence type="predicted"/>